<protein>
    <submittedName>
        <fullName evidence="5">Haloacid dehalogenase superfamily, subfamily IA, variant 3 with third motif having DD or ED</fullName>
    </submittedName>
</protein>
<dbReference type="PRINTS" id="PR00413">
    <property type="entry name" value="HADHALOGNASE"/>
</dbReference>
<dbReference type="InterPro" id="IPR051600">
    <property type="entry name" value="Beta-PGM-like"/>
</dbReference>
<dbReference type="PANTHER" id="PTHR46193:SF10">
    <property type="entry name" value="6-PHOSPHOGLUCONATE PHOSPHATASE"/>
    <property type="match status" value="1"/>
</dbReference>
<dbReference type="GO" id="GO:0046872">
    <property type="term" value="F:metal ion binding"/>
    <property type="evidence" value="ECO:0007669"/>
    <property type="project" value="UniProtKB-KW"/>
</dbReference>
<dbReference type="Gene3D" id="3.40.50.1000">
    <property type="entry name" value="HAD superfamily/HAD-like"/>
    <property type="match status" value="1"/>
</dbReference>
<dbReference type="GO" id="GO:0003824">
    <property type="term" value="F:catalytic activity"/>
    <property type="evidence" value="ECO:0007669"/>
    <property type="project" value="UniProtKB-ARBA"/>
</dbReference>
<dbReference type="InterPro" id="IPR023214">
    <property type="entry name" value="HAD_sf"/>
</dbReference>
<reference evidence="5 6" key="1">
    <citation type="submission" date="2016-10" db="EMBL/GenBank/DDBJ databases">
        <authorList>
            <person name="de Groot N.N."/>
        </authorList>
    </citation>
    <scope>NUCLEOTIDE SEQUENCE [LARGE SCALE GENOMIC DNA]</scope>
    <source>
        <strain evidence="5 6">DSM 27375</strain>
    </source>
</reference>
<dbReference type="InterPro" id="IPR023198">
    <property type="entry name" value="PGP-like_dom2"/>
</dbReference>
<keyword evidence="3" id="KW-0479">Metal-binding</keyword>
<comment type="cofactor">
    <cofactor evidence="1">
        <name>Mg(2+)</name>
        <dbReference type="ChEBI" id="CHEBI:18420"/>
    </cofactor>
</comment>
<dbReference type="SUPFAM" id="SSF56784">
    <property type="entry name" value="HAD-like"/>
    <property type="match status" value="1"/>
</dbReference>
<evidence type="ECO:0000313" key="5">
    <source>
        <dbReference type="EMBL" id="SDG01688.1"/>
    </source>
</evidence>
<dbReference type="NCBIfam" id="TIGR01509">
    <property type="entry name" value="HAD-SF-IA-v3"/>
    <property type="match status" value="1"/>
</dbReference>
<gene>
    <name evidence="5" type="ORF">SAMN04488117_11065</name>
</gene>
<dbReference type="AlphaFoldDB" id="A0A1G7QT33"/>
<name>A0A1G7QT33_9RHOB</name>
<dbReference type="OrthoDB" id="9797743at2"/>
<dbReference type="InterPro" id="IPR006439">
    <property type="entry name" value="HAD-SF_hydro_IA"/>
</dbReference>
<evidence type="ECO:0000256" key="1">
    <source>
        <dbReference type="ARBA" id="ARBA00001946"/>
    </source>
</evidence>
<dbReference type="Proteomes" id="UP000182284">
    <property type="component" value="Unassembled WGS sequence"/>
</dbReference>
<evidence type="ECO:0000256" key="2">
    <source>
        <dbReference type="ARBA" id="ARBA00006171"/>
    </source>
</evidence>
<sequence length="233" mass="25089">MQRKRAVIFDLDGCLVDSEPLSLEAIAIEMRALGVRDARAREIGDRFLGVAMPVIVDYVAKRLGGPVPEGFAQQVENRLLASYESKLFKIPGADTLLSGLQKQGTTMAIATGGSLRRMRTTLELAGLDHWFADTACSAEEVANGKPAPDLFLLALDRLGRNAADCLVLEDSPHGIRGANAAGIPAIGFVGGKHLDGKRDQHSAVLREAGAIEVFEELSSVERFIQSYTEDVTK</sequence>
<evidence type="ECO:0000256" key="3">
    <source>
        <dbReference type="ARBA" id="ARBA00022723"/>
    </source>
</evidence>
<comment type="similarity">
    <text evidence="2">Belongs to the HAD-like hydrolase superfamily. CbbY/CbbZ/Gph/YieH family.</text>
</comment>
<keyword evidence="4" id="KW-0460">Magnesium</keyword>
<dbReference type="SFLD" id="SFLDG01135">
    <property type="entry name" value="C1.5.6:_HAD__Beta-PGM__Phospha"/>
    <property type="match status" value="1"/>
</dbReference>
<dbReference type="PANTHER" id="PTHR46193">
    <property type="entry name" value="6-PHOSPHOGLUCONATE PHOSPHATASE"/>
    <property type="match status" value="1"/>
</dbReference>
<dbReference type="InterPro" id="IPR036412">
    <property type="entry name" value="HAD-like_sf"/>
</dbReference>
<accession>A0A1G7QT33</accession>
<dbReference type="SFLD" id="SFLDS00003">
    <property type="entry name" value="Haloacid_Dehalogenase"/>
    <property type="match status" value="1"/>
</dbReference>
<organism evidence="5 6">
    <name type="scientific">Celeribacter baekdonensis</name>
    <dbReference type="NCBI Taxonomy" id="875171"/>
    <lineage>
        <taxon>Bacteria</taxon>
        <taxon>Pseudomonadati</taxon>
        <taxon>Pseudomonadota</taxon>
        <taxon>Alphaproteobacteria</taxon>
        <taxon>Rhodobacterales</taxon>
        <taxon>Roseobacteraceae</taxon>
        <taxon>Celeribacter</taxon>
    </lineage>
</organism>
<dbReference type="Gene3D" id="1.10.150.240">
    <property type="entry name" value="Putative phosphatase, domain 2"/>
    <property type="match status" value="1"/>
</dbReference>
<evidence type="ECO:0000313" key="6">
    <source>
        <dbReference type="Proteomes" id="UP000182284"/>
    </source>
</evidence>
<evidence type="ECO:0000256" key="4">
    <source>
        <dbReference type="ARBA" id="ARBA00022842"/>
    </source>
</evidence>
<dbReference type="EMBL" id="FNBL01000010">
    <property type="protein sequence ID" value="SDG01688.1"/>
    <property type="molecule type" value="Genomic_DNA"/>
</dbReference>
<dbReference type="Pfam" id="PF00702">
    <property type="entry name" value="Hydrolase"/>
    <property type="match status" value="1"/>
</dbReference>
<proteinExistence type="inferred from homology"/>
<dbReference type="SFLD" id="SFLDG01129">
    <property type="entry name" value="C1.5:_HAD__Beta-PGM__Phosphata"/>
    <property type="match status" value="1"/>
</dbReference>